<evidence type="ECO:0000313" key="1">
    <source>
        <dbReference type="EMBL" id="QBK86795.1"/>
    </source>
</evidence>
<dbReference type="EMBL" id="MK500336">
    <property type="protein sequence ID" value="QBK86795.1"/>
    <property type="molecule type" value="Genomic_DNA"/>
</dbReference>
<name>A0A481YVH7_9VIRU</name>
<accession>A0A481YVH7</accession>
<reference evidence="1" key="1">
    <citation type="journal article" date="2019" name="MBio">
        <title>Virus Genomes from Deep Sea Sediments Expand the Ocean Megavirome and Support Independent Origins of Viral Gigantism.</title>
        <authorList>
            <person name="Backstrom D."/>
            <person name="Yutin N."/>
            <person name="Jorgensen S.L."/>
            <person name="Dharamshi J."/>
            <person name="Homa F."/>
            <person name="Zaremba-Niedwiedzka K."/>
            <person name="Spang A."/>
            <person name="Wolf Y.I."/>
            <person name="Koonin E.V."/>
            <person name="Ettema T.J."/>
        </authorList>
    </citation>
    <scope>NUCLEOTIDE SEQUENCE</scope>
</reference>
<sequence length="344" mass="35071">MAARFVEVISNSSHTVRADGGLIDATSFLTYLETTGGTAEIMPLNEGHVQGQTKELIYRAKGGAGDAVVTSLQMHDGTTITFTAVGDRVELLWDGLRWRVVLATDALGGGGPAVTGPPTPGGPLLCAFSSTDNAVVRFDGVTGCVIQDSTVLIDDAGNVTGVAALTAEEIRLEEPGGGFHTGFVAPALGANLIYTLPAADGAPGARLSTNGALGLSWAAPATPALAPVSVPSDAYTILIADLVAGLLRRNMGSADTWTLPTAALAVAGVPGAIVNTSLDFTIVNEDQGGAFDITLAPGADGTFVGNTVIPSASVTATTETSSATFRLIFTNVTATFETYDVFRK</sequence>
<protein>
    <submittedName>
        <fullName evidence="1">Uncharacterized protein</fullName>
    </submittedName>
</protein>
<organism evidence="1">
    <name type="scientific">Marseillevirus LCMAC103</name>
    <dbReference type="NCBI Taxonomy" id="2506604"/>
    <lineage>
        <taxon>Viruses</taxon>
        <taxon>Varidnaviria</taxon>
        <taxon>Bamfordvirae</taxon>
        <taxon>Nucleocytoviricota</taxon>
        <taxon>Megaviricetes</taxon>
        <taxon>Pimascovirales</taxon>
        <taxon>Pimascovirales incertae sedis</taxon>
        <taxon>Marseilleviridae</taxon>
    </lineage>
</organism>
<proteinExistence type="predicted"/>
<gene>
    <name evidence="1" type="ORF">LCMAC103_01270</name>
</gene>